<dbReference type="RefSeq" id="WP_209636263.1">
    <property type="nucleotide sequence ID" value="NZ_JAGINW010000001.1"/>
</dbReference>
<organism evidence="1 2">
    <name type="scientific">Kibdelosporangium banguiense</name>
    <dbReference type="NCBI Taxonomy" id="1365924"/>
    <lineage>
        <taxon>Bacteria</taxon>
        <taxon>Bacillati</taxon>
        <taxon>Actinomycetota</taxon>
        <taxon>Actinomycetes</taxon>
        <taxon>Pseudonocardiales</taxon>
        <taxon>Pseudonocardiaceae</taxon>
        <taxon>Kibdelosporangium</taxon>
    </lineage>
</organism>
<accession>A0ABS4TAG2</accession>
<proteinExistence type="predicted"/>
<gene>
    <name evidence="1" type="ORF">JOF56_001791</name>
</gene>
<name>A0ABS4TAG2_9PSEU</name>
<dbReference type="EMBL" id="JAGINW010000001">
    <property type="protein sequence ID" value="MBP2321406.1"/>
    <property type="molecule type" value="Genomic_DNA"/>
</dbReference>
<comment type="caution">
    <text evidence="1">The sequence shown here is derived from an EMBL/GenBank/DDBJ whole genome shotgun (WGS) entry which is preliminary data.</text>
</comment>
<evidence type="ECO:0000313" key="1">
    <source>
        <dbReference type="EMBL" id="MBP2321406.1"/>
    </source>
</evidence>
<dbReference type="Proteomes" id="UP001519332">
    <property type="component" value="Unassembled WGS sequence"/>
</dbReference>
<evidence type="ECO:0000313" key="2">
    <source>
        <dbReference type="Proteomes" id="UP001519332"/>
    </source>
</evidence>
<sequence length="142" mass="15648">MTTMIRRPAAMPDVFGPCAEFAGLPVRDLRVEYAGCQGDDFDPDNPPVVAVKTSIPLTETEMAAVLYGVLECSEIPTITPEETRRIVTETVVNAGCMQIAEYVYEAYRSLRDGTGNQAQWQDCRALVRACLANVRAACQEVW</sequence>
<reference evidence="1 2" key="1">
    <citation type="submission" date="2021-03" db="EMBL/GenBank/DDBJ databases">
        <title>Sequencing the genomes of 1000 actinobacteria strains.</title>
        <authorList>
            <person name="Klenk H.-P."/>
        </authorList>
    </citation>
    <scope>NUCLEOTIDE SEQUENCE [LARGE SCALE GENOMIC DNA]</scope>
    <source>
        <strain evidence="1 2">DSM 46670</strain>
    </source>
</reference>
<protein>
    <submittedName>
        <fullName evidence="1">Uncharacterized protein</fullName>
    </submittedName>
</protein>
<keyword evidence="2" id="KW-1185">Reference proteome</keyword>